<dbReference type="PANTHER" id="PTHR42023">
    <property type="entry name" value="BHLH DOMAIN-CONTAINING PROTEIN"/>
    <property type="match status" value="1"/>
</dbReference>
<feature type="region of interest" description="Disordered" evidence="2">
    <location>
        <begin position="322"/>
        <end position="471"/>
    </location>
</feature>
<dbReference type="EMBL" id="QWIL01001714">
    <property type="protein sequence ID" value="RMY00345.1"/>
    <property type="molecule type" value="Genomic_DNA"/>
</dbReference>
<feature type="coiled-coil region" evidence="1">
    <location>
        <begin position="508"/>
        <end position="535"/>
    </location>
</feature>
<dbReference type="OrthoDB" id="4507572at2759"/>
<name>A0A3M6YBD1_HORWE</name>
<gene>
    <name evidence="3" type="ORF">D0867_11782</name>
</gene>
<feature type="region of interest" description="Disordered" evidence="2">
    <location>
        <begin position="183"/>
        <end position="283"/>
    </location>
</feature>
<evidence type="ECO:0000256" key="1">
    <source>
        <dbReference type="SAM" id="Coils"/>
    </source>
</evidence>
<feature type="compositionally biased region" description="Basic and acidic residues" evidence="2">
    <location>
        <begin position="395"/>
        <end position="404"/>
    </location>
</feature>
<proteinExistence type="predicted"/>
<keyword evidence="1" id="KW-0175">Coiled coil</keyword>
<comment type="caution">
    <text evidence="3">The sequence shown here is derived from an EMBL/GenBank/DDBJ whole genome shotgun (WGS) entry which is preliminary data.</text>
</comment>
<evidence type="ECO:0000256" key="2">
    <source>
        <dbReference type="SAM" id="MobiDB-lite"/>
    </source>
</evidence>
<feature type="compositionally biased region" description="Polar residues" evidence="2">
    <location>
        <begin position="70"/>
        <end position="80"/>
    </location>
</feature>
<evidence type="ECO:0000313" key="3">
    <source>
        <dbReference type="EMBL" id="RMY00345.1"/>
    </source>
</evidence>
<feature type="compositionally biased region" description="Low complexity" evidence="2">
    <location>
        <begin position="208"/>
        <end position="228"/>
    </location>
</feature>
<feature type="compositionally biased region" description="Polar residues" evidence="2">
    <location>
        <begin position="258"/>
        <end position="278"/>
    </location>
</feature>
<dbReference type="Proteomes" id="UP000271337">
    <property type="component" value="Unassembled WGS sequence"/>
</dbReference>
<sequence>MALSAEESSTMLPVRPVYIRNRRSSQTMRTGVGMPTYTIQKDAPWMHDARDSVVSSTNSDEDLHSDFDSGRQTSSSVNGVGSSYQVSCHATTHDNVTDHGPQARTARMPIFKQVRNILQKPSSESLAFNVHNDDMSETDKPGQVKPNTYVSSWDAAFKTRRKSPQRKETPKLSKRASLTGLKALSQLNIQKSEEEVKPTPPLKAGRCSPRVVSPVSSSHSNQAPSAISANLRTQPKNILGTLNIGKQLKRKPAPGSRAVSQSENMPPSPQLEHSQSAKSEWGDTFEEDVHRTYSKLYSAATDASAGNSPHLLQAEDPQSRFSWSTVATQPQPPHQPSQQTPKQAIHPAFRTQKDKPASVPAQPTGYPSTNHTQETYQTERGPPVQSILSRHRPIQRLDREDSPRRNTPRLKVEGTTSTRSASTPPNPNPTHTKTRIPAHHHHHHYHQDPSSPNTPNKALPLPPTLASPSPHSTHLEHLLAKEQDLLHQRRNVHKTIHDLEQVERASPMEVSFATVREAKRKLDELRARLEEVGLEEREVGIAISRARRREEAEAGEGGGLWVRRVTG</sequence>
<evidence type="ECO:0000313" key="4">
    <source>
        <dbReference type="Proteomes" id="UP000271337"/>
    </source>
</evidence>
<dbReference type="AlphaFoldDB" id="A0A3M6YBD1"/>
<feature type="compositionally biased region" description="Basic residues" evidence="2">
    <location>
        <begin position="432"/>
        <end position="445"/>
    </location>
</feature>
<dbReference type="PANTHER" id="PTHR42023:SF1">
    <property type="entry name" value="BHLH DOMAIN-CONTAINING PROTEIN"/>
    <property type="match status" value="1"/>
</dbReference>
<feature type="region of interest" description="Disordered" evidence="2">
    <location>
        <begin position="50"/>
        <end position="80"/>
    </location>
</feature>
<reference evidence="3 4" key="1">
    <citation type="journal article" date="2018" name="BMC Genomics">
        <title>Genomic evidence for intraspecific hybridization in a clonal and extremely halotolerant yeast.</title>
        <authorList>
            <person name="Gostincar C."/>
            <person name="Stajich J.E."/>
            <person name="Zupancic J."/>
            <person name="Zalar P."/>
            <person name="Gunde-Cimerman N."/>
        </authorList>
    </citation>
    <scope>NUCLEOTIDE SEQUENCE [LARGE SCALE GENOMIC DNA]</scope>
    <source>
        <strain evidence="3 4">EXF-6669</strain>
    </source>
</reference>
<feature type="compositionally biased region" description="Polar residues" evidence="2">
    <location>
        <begin position="365"/>
        <end position="378"/>
    </location>
</feature>
<organism evidence="3 4">
    <name type="scientific">Hortaea werneckii</name>
    <name type="common">Black yeast</name>
    <name type="synonym">Cladosporium werneckii</name>
    <dbReference type="NCBI Taxonomy" id="91943"/>
    <lineage>
        <taxon>Eukaryota</taxon>
        <taxon>Fungi</taxon>
        <taxon>Dikarya</taxon>
        <taxon>Ascomycota</taxon>
        <taxon>Pezizomycotina</taxon>
        <taxon>Dothideomycetes</taxon>
        <taxon>Dothideomycetidae</taxon>
        <taxon>Mycosphaerellales</taxon>
        <taxon>Teratosphaeriaceae</taxon>
        <taxon>Hortaea</taxon>
    </lineage>
</organism>
<accession>A0A3M6YBD1</accession>
<protein>
    <submittedName>
        <fullName evidence="3">Uncharacterized protein</fullName>
    </submittedName>
</protein>